<dbReference type="PANTHER" id="PTHR14791:SF39">
    <property type="entry name" value="OS12G0233100 PROTEIN"/>
    <property type="match status" value="1"/>
</dbReference>
<organism evidence="4 5">
    <name type="scientific">Salix brachista</name>
    <dbReference type="NCBI Taxonomy" id="2182728"/>
    <lineage>
        <taxon>Eukaryota</taxon>
        <taxon>Viridiplantae</taxon>
        <taxon>Streptophyta</taxon>
        <taxon>Embryophyta</taxon>
        <taxon>Tracheophyta</taxon>
        <taxon>Spermatophyta</taxon>
        <taxon>Magnoliopsida</taxon>
        <taxon>eudicotyledons</taxon>
        <taxon>Gunneridae</taxon>
        <taxon>Pentapetalae</taxon>
        <taxon>rosids</taxon>
        <taxon>fabids</taxon>
        <taxon>Malpighiales</taxon>
        <taxon>Salicaceae</taxon>
        <taxon>Saliceae</taxon>
        <taxon>Salix</taxon>
    </lineage>
</organism>
<evidence type="ECO:0000313" key="5">
    <source>
        <dbReference type="Proteomes" id="UP000326939"/>
    </source>
</evidence>
<dbReference type="InterPro" id="IPR051105">
    <property type="entry name" value="WWC/KIBRA_Hippo_Reg"/>
</dbReference>
<keyword evidence="5" id="KW-1185">Reference proteome</keyword>
<accession>A0A5N5NQT9</accession>
<dbReference type="PANTHER" id="PTHR14791">
    <property type="entry name" value="BOMB/KIRA PROTEINS"/>
    <property type="match status" value="1"/>
</dbReference>
<reference evidence="5" key="1">
    <citation type="journal article" date="2019" name="Gigascience">
        <title>De novo genome assembly of the endangered Acer yangbiense, a plant species with extremely small populations endemic to Yunnan Province, China.</title>
        <authorList>
            <person name="Yang J."/>
            <person name="Wariss H.M."/>
            <person name="Tao L."/>
            <person name="Zhang R."/>
            <person name="Yun Q."/>
            <person name="Hollingsworth P."/>
            <person name="Dao Z."/>
            <person name="Luo G."/>
            <person name="Guo H."/>
            <person name="Ma Y."/>
            <person name="Sun W."/>
        </authorList>
    </citation>
    <scope>NUCLEOTIDE SEQUENCE [LARGE SCALE GENOMIC DNA]</scope>
    <source>
        <strain evidence="5">cv. br00</strain>
    </source>
</reference>
<dbReference type="EMBL" id="VDCV01000002">
    <property type="protein sequence ID" value="KAB5569662.1"/>
    <property type="molecule type" value="Genomic_DNA"/>
</dbReference>
<dbReference type="Gene3D" id="2.20.70.10">
    <property type="match status" value="1"/>
</dbReference>
<dbReference type="Proteomes" id="UP000326939">
    <property type="component" value="Chromosome 2"/>
</dbReference>
<evidence type="ECO:0000259" key="3">
    <source>
        <dbReference type="PROSITE" id="PS50020"/>
    </source>
</evidence>
<dbReference type="GO" id="GO:0005737">
    <property type="term" value="C:cytoplasm"/>
    <property type="evidence" value="ECO:0007669"/>
    <property type="project" value="UniProtKB-SubCell"/>
</dbReference>
<gene>
    <name evidence="4" type="ORF">DKX38_003455</name>
</gene>
<protein>
    <recommendedName>
        <fullName evidence="3">WW domain-containing protein</fullName>
    </recommendedName>
</protein>
<dbReference type="InterPro" id="IPR036020">
    <property type="entry name" value="WW_dom_sf"/>
</dbReference>
<comment type="subcellular location">
    <subcellularLocation>
        <location evidence="1">Cytoplasm</location>
    </subcellularLocation>
</comment>
<dbReference type="SUPFAM" id="SSF51045">
    <property type="entry name" value="WW domain"/>
    <property type="match status" value="1"/>
</dbReference>
<keyword evidence="2" id="KW-0963">Cytoplasm</keyword>
<dbReference type="PROSITE" id="PS50020">
    <property type="entry name" value="WW_DOMAIN_2"/>
    <property type="match status" value="1"/>
</dbReference>
<feature type="domain" description="WW" evidence="3">
    <location>
        <begin position="60"/>
        <end position="94"/>
    </location>
</feature>
<proteinExistence type="predicted"/>
<evidence type="ECO:0000256" key="1">
    <source>
        <dbReference type="ARBA" id="ARBA00004496"/>
    </source>
</evidence>
<evidence type="ECO:0000313" key="4">
    <source>
        <dbReference type="EMBL" id="KAB5569662.1"/>
    </source>
</evidence>
<dbReference type="InterPro" id="IPR001202">
    <property type="entry name" value="WW_dom"/>
</dbReference>
<comment type="caution">
    <text evidence="4">The sequence shown here is derived from an EMBL/GenBank/DDBJ whole genome shotgun (WGS) entry which is preliminary data.</text>
</comment>
<dbReference type="AlphaFoldDB" id="A0A5N5NQT9"/>
<evidence type="ECO:0000256" key="2">
    <source>
        <dbReference type="ARBA" id="ARBA00022490"/>
    </source>
</evidence>
<name>A0A5N5NQT9_9ROSI</name>
<sequence length="190" mass="21086">MKLTELSLAPTQFVLGKSTSSSSSESENNPSRKRKFLSDQYQLLRNGSPIQASVDLHVKDPLPLDWEQCLDLQSGRMYYLNRKTLRKSWNWPKNQKLDLELNISSSVVSNCLVDQSSSFDNSVEASDKIHAPSNSNMVALACLNCHLLVILSKSSPSCPNCKHVHSLPTLQSPLLKLSPSKSLSTLSLMN</sequence>